<dbReference type="InterPro" id="IPR000615">
    <property type="entry name" value="Bestrophin"/>
</dbReference>
<comment type="subcellular location">
    <subcellularLocation>
        <location evidence="6">Cell membrane</location>
        <topology evidence="6">Multi-pass membrane protein</topology>
    </subcellularLocation>
    <subcellularLocation>
        <location evidence="1">Membrane</location>
    </subcellularLocation>
</comment>
<evidence type="ECO:0000256" key="2">
    <source>
        <dbReference type="ARBA" id="ARBA00022692"/>
    </source>
</evidence>
<evidence type="ECO:0000256" key="3">
    <source>
        <dbReference type="ARBA" id="ARBA00022989"/>
    </source>
</evidence>
<keyword evidence="6" id="KW-0813">Transport</keyword>
<dbReference type="AlphaFoldDB" id="A0A0C2DEV2"/>
<sequence>MTLNYNQLASTSTPWRFLKLLFTWKASIWKAVYLELLCYLLIYSILSSIYRFAMNSSQQRNQCRNRNFEDVVRFFNRRLDFIPLELVLGFFCTQVFNRWTKQYQNIGFIDK</sequence>
<comment type="caution">
    <text evidence="6">Lacks conserved residue(s) required for the propagation of feature annotation.</text>
</comment>
<keyword evidence="8" id="KW-1185">Reference proteome</keyword>
<evidence type="ECO:0000256" key="5">
    <source>
        <dbReference type="ARBA" id="ARBA00034769"/>
    </source>
</evidence>
<proteinExistence type="inferred from homology"/>
<evidence type="ECO:0000313" key="8">
    <source>
        <dbReference type="Proteomes" id="UP000054047"/>
    </source>
</evidence>
<dbReference type="GO" id="GO:0005254">
    <property type="term" value="F:chloride channel activity"/>
    <property type="evidence" value="ECO:0007669"/>
    <property type="project" value="UniProtKB-KW"/>
</dbReference>
<evidence type="ECO:0000256" key="4">
    <source>
        <dbReference type="ARBA" id="ARBA00023136"/>
    </source>
</evidence>
<reference evidence="7 8" key="1">
    <citation type="submission" date="2013-12" db="EMBL/GenBank/DDBJ databases">
        <title>Draft genome of the parsitic nematode Ancylostoma duodenale.</title>
        <authorList>
            <person name="Mitreva M."/>
        </authorList>
    </citation>
    <scope>NUCLEOTIDE SEQUENCE [LARGE SCALE GENOMIC DNA]</scope>
    <source>
        <strain evidence="7 8">Zhejiang</strain>
    </source>
</reference>
<evidence type="ECO:0000256" key="1">
    <source>
        <dbReference type="ARBA" id="ARBA00004370"/>
    </source>
</evidence>
<keyword evidence="6" id="KW-1003">Cell membrane</keyword>
<comment type="function">
    <text evidence="6">Forms chloride channels.</text>
</comment>
<organism evidence="7 8">
    <name type="scientific">Ancylostoma duodenale</name>
    <dbReference type="NCBI Taxonomy" id="51022"/>
    <lineage>
        <taxon>Eukaryota</taxon>
        <taxon>Metazoa</taxon>
        <taxon>Ecdysozoa</taxon>
        <taxon>Nematoda</taxon>
        <taxon>Chromadorea</taxon>
        <taxon>Rhabditida</taxon>
        <taxon>Rhabditina</taxon>
        <taxon>Rhabditomorpha</taxon>
        <taxon>Strongyloidea</taxon>
        <taxon>Ancylostomatidae</taxon>
        <taxon>Ancylostomatinae</taxon>
        <taxon>Ancylostoma</taxon>
    </lineage>
</organism>
<dbReference type="PANTHER" id="PTHR10736:SF61">
    <property type="entry name" value="BESTROPHIN HOMOLOG 24"/>
    <property type="match status" value="1"/>
</dbReference>
<comment type="similarity">
    <text evidence="5 6">Belongs to the anion channel-forming bestrophin (TC 1.A.46) family. Calcium-sensitive chloride channel subfamily.</text>
</comment>
<keyword evidence="4 6" id="KW-0472">Membrane</keyword>
<keyword evidence="6" id="KW-0407">Ion channel</keyword>
<dbReference type="GO" id="GO:0005886">
    <property type="term" value="C:plasma membrane"/>
    <property type="evidence" value="ECO:0007669"/>
    <property type="project" value="UniProtKB-SubCell"/>
</dbReference>
<evidence type="ECO:0000313" key="7">
    <source>
        <dbReference type="EMBL" id="KIH60927.1"/>
    </source>
</evidence>
<dbReference type="InterPro" id="IPR021134">
    <property type="entry name" value="Bestrophin-like"/>
</dbReference>
<dbReference type="Proteomes" id="UP000054047">
    <property type="component" value="Unassembled WGS sequence"/>
</dbReference>
<evidence type="ECO:0000256" key="6">
    <source>
        <dbReference type="RuleBase" id="RU363126"/>
    </source>
</evidence>
<dbReference type="OrthoDB" id="201595at2759"/>
<name>A0A0C2DEV2_9BILA</name>
<dbReference type="GO" id="GO:0034707">
    <property type="term" value="C:chloride channel complex"/>
    <property type="evidence" value="ECO:0007669"/>
    <property type="project" value="UniProtKB-KW"/>
</dbReference>
<dbReference type="PANTHER" id="PTHR10736">
    <property type="entry name" value="BESTROPHIN"/>
    <property type="match status" value="1"/>
</dbReference>
<keyword evidence="2 6" id="KW-0812">Transmembrane</keyword>
<keyword evidence="3 6" id="KW-1133">Transmembrane helix</keyword>
<keyword evidence="6" id="KW-0869">Chloride channel</keyword>
<accession>A0A0C2DEV2</accession>
<protein>
    <recommendedName>
        <fullName evidence="6">Bestrophin homolog</fullName>
    </recommendedName>
</protein>
<gene>
    <name evidence="7" type="ORF">ANCDUO_08808</name>
</gene>
<dbReference type="EMBL" id="KN730520">
    <property type="protein sequence ID" value="KIH60927.1"/>
    <property type="molecule type" value="Genomic_DNA"/>
</dbReference>
<feature type="transmembrane region" description="Helical" evidence="6">
    <location>
        <begin position="28"/>
        <end position="50"/>
    </location>
</feature>
<keyword evidence="6" id="KW-0868">Chloride</keyword>
<dbReference type="Pfam" id="PF01062">
    <property type="entry name" value="Bestrophin"/>
    <property type="match status" value="1"/>
</dbReference>
<keyword evidence="6" id="KW-0406">Ion transport</keyword>